<organism evidence="2 3">
    <name type="scientific">Xyrichtys novacula</name>
    <name type="common">Pearly razorfish</name>
    <name type="synonym">Hemipteronotus novacula</name>
    <dbReference type="NCBI Taxonomy" id="13765"/>
    <lineage>
        <taxon>Eukaryota</taxon>
        <taxon>Metazoa</taxon>
        <taxon>Chordata</taxon>
        <taxon>Craniata</taxon>
        <taxon>Vertebrata</taxon>
        <taxon>Euteleostomi</taxon>
        <taxon>Actinopterygii</taxon>
        <taxon>Neopterygii</taxon>
        <taxon>Teleostei</taxon>
        <taxon>Neoteleostei</taxon>
        <taxon>Acanthomorphata</taxon>
        <taxon>Eupercaria</taxon>
        <taxon>Labriformes</taxon>
        <taxon>Labridae</taxon>
        <taxon>Xyrichtys</taxon>
    </lineage>
</organism>
<evidence type="ECO:0000313" key="3">
    <source>
        <dbReference type="Proteomes" id="UP001178508"/>
    </source>
</evidence>
<feature type="region of interest" description="Disordered" evidence="1">
    <location>
        <begin position="59"/>
        <end position="78"/>
    </location>
</feature>
<accession>A0AAV1HBA3</accession>
<proteinExistence type="predicted"/>
<feature type="compositionally biased region" description="Basic and acidic residues" evidence="1">
    <location>
        <begin position="59"/>
        <end position="69"/>
    </location>
</feature>
<name>A0AAV1HBA3_XYRNO</name>
<feature type="compositionally biased region" description="Polar residues" evidence="1">
    <location>
        <begin position="1"/>
        <end position="17"/>
    </location>
</feature>
<sequence length="160" mass="17503">MPTNMTAKASVQKTTRQPVDGGATAKDGEVAGAPLVAAAAAEATAKVAAMMEERMFVAQKSSEHLRTGENKAAGSKRSELCEYKCSSKHFQLEEYERGCRLDTAPERLFVKESRRQLLSTHNTHNHSKDHPPGEVYSSLNTALTHTCALETNPKSRMNKD</sequence>
<dbReference type="EMBL" id="OY660884">
    <property type="protein sequence ID" value="CAJ1082890.1"/>
    <property type="molecule type" value="Genomic_DNA"/>
</dbReference>
<gene>
    <name evidence="2" type="ORF">XNOV1_A020554</name>
</gene>
<protein>
    <submittedName>
        <fullName evidence="2">Uncharacterized protein</fullName>
    </submittedName>
</protein>
<keyword evidence="3" id="KW-1185">Reference proteome</keyword>
<reference evidence="2" key="1">
    <citation type="submission" date="2023-08" db="EMBL/GenBank/DDBJ databases">
        <authorList>
            <person name="Alioto T."/>
            <person name="Alioto T."/>
            <person name="Gomez Garrido J."/>
        </authorList>
    </citation>
    <scope>NUCLEOTIDE SEQUENCE</scope>
</reference>
<dbReference type="AlphaFoldDB" id="A0AAV1HBA3"/>
<evidence type="ECO:0000313" key="2">
    <source>
        <dbReference type="EMBL" id="CAJ1082890.1"/>
    </source>
</evidence>
<feature type="region of interest" description="Disordered" evidence="1">
    <location>
        <begin position="1"/>
        <end position="26"/>
    </location>
</feature>
<evidence type="ECO:0000256" key="1">
    <source>
        <dbReference type="SAM" id="MobiDB-lite"/>
    </source>
</evidence>
<dbReference type="Proteomes" id="UP001178508">
    <property type="component" value="Chromosome 21"/>
</dbReference>